<name>A0ABS7WXI4_9GAMM</name>
<comment type="caution">
    <text evidence="2">The sequence shown here is derived from an EMBL/GenBank/DDBJ whole genome shotgun (WGS) entry which is preliminary data.</text>
</comment>
<keyword evidence="3" id="KW-1185">Reference proteome</keyword>
<organism evidence="2 3">
    <name type="scientific">Modicisalibacter tunisiensis</name>
    <dbReference type="NCBI Taxonomy" id="390637"/>
    <lineage>
        <taxon>Bacteria</taxon>
        <taxon>Pseudomonadati</taxon>
        <taxon>Pseudomonadota</taxon>
        <taxon>Gammaproteobacteria</taxon>
        <taxon>Oceanospirillales</taxon>
        <taxon>Halomonadaceae</taxon>
        <taxon>Modicisalibacter</taxon>
    </lineage>
</organism>
<accession>A0ABS7WXI4</accession>
<dbReference type="Proteomes" id="UP001319883">
    <property type="component" value="Unassembled WGS sequence"/>
</dbReference>
<dbReference type="EMBL" id="JAGXFD010000001">
    <property type="protein sequence ID" value="MBZ9567331.1"/>
    <property type="molecule type" value="Genomic_DNA"/>
</dbReference>
<keyword evidence="1" id="KW-0472">Membrane</keyword>
<feature type="transmembrane region" description="Helical" evidence="1">
    <location>
        <begin position="12"/>
        <end position="33"/>
    </location>
</feature>
<gene>
    <name evidence="2" type="ORF">KGQ91_06485</name>
</gene>
<protein>
    <submittedName>
        <fullName evidence="2">FixH family protein</fullName>
    </submittedName>
</protein>
<evidence type="ECO:0000313" key="2">
    <source>
        <dbReference type="EMBL" id="MBZ9567331.1"/>
    </source>
</evidence>
<dbReference type="Pfam" id="PF05751">
    <property type="entry name" value="FixH"/>
    <property type="match status" value="1"/>
</dbReference>
<dbReference type="RefSeq" id="WP_224420589.1">
    <property type="nucleotide sequence ID" value="NZ_JAGXFD010000001.1"/>
</dbReference>
<dbReference type="InterPro" id="IPR008620">
    <property type="entry name" value="FixH"/>
</dbReference>
<evidence type="ECO:0000313" key="3">
    <source>
        <dbReference type="Proteomes" id="UP001319883"/>
    </source>
</evidence>
<evidence type="ECO:0000256" key="1">
    <source>
        <dbReference type="SAM" id="Phobius"/>
    </source>
</evidence>
<reference evidence="2 3" key="1">
    <citation type="submission" date="2021-05" db="EMBL/GenBank/DDBJ databases">
        <title>Petroleum and Energy Research Collection (APPE): ex situ preservation of microbial diversity associated with the oil industry and exploitation of its biotechnological potential.</title>
        <authorList>
            <person name="Paixao C.T.M."/>
            <person name="Gomes M.B."/>
            <person name="Oliveira V.M."/>
        </authorList>
    </citation>
    <scope>NUCLEOTIDE SEQUENCE [LARGE SCALE GENOMIC DNA]</scope>
    <source>
        <strain evidence="2 3">LIT2</strain>
    </source>
</reference>
<keyword evidence="1" id="KW-1133">Transmembrane helix</keyword>
<keyword evidence="1" id="KW-0812">Transmembrane</keyword>
<sequence>MHPPVRPWYKEFWPWFLLGILAMAVIMGTTTLVMSITSFDGMVVDNYYKKGLAINRVLEQDKTARELGQRARLRIDDVTGDVTVTLEGDARPERLRLALLFPTQGGRDRHITLHRLRGGHYSGQLPSALRYRWYVQLHPDVAEPAWRLTGEIRLPQTRAQWLAPHAEAP</sequence>
<proteinExistence type="predicted"/>